<dbReference type="Pfam" id="PF14202">
    <property type="entry name" value="TnpW"/>
    <property type="match status" value="1"/>
</dbReference>
<dbReference type="OrthoDB" id="3078621at2"/>
<protein>
    <submittedName>
        <fullName evidence="2">Transposon-encoded protein TnpW</fullName>
    </submittedName>
</protein>
<dbReference type="RefSeq" id="WP_026503108.1">
    <property type="nucleotide sequence ID" value="NZ_JGYQ01000015.1"/>
</dbReference>
<evidence type="ECO:0000313" key="2">
    <source>
        <dbReference type="EMBL" id="KFI47083.1"/>
    </source>
</evidence>
<dbReference type="GeneID" id="303204166"/>
<gene>
    <name evidence="2" type="ORF">BBOU_1055</name>
</gene>
<proteinExistence type="predicted"/>
<evidence type="ECO:0000256" key="1">
    <source>
        <dbReference type="SAM" id="MobiDB-lite"/>
    </source>
</evidence>
<feature type="region of interest" description="Disordered" evidence="1">
    <location>
        <begin position="1"/>
        <end position="25"/>
    </location>
</feature>
<name>A0A086ZKN3_9BIFI</name>
<dbReference type="EMBL" id="JGYQ01000015">
    <property type="protein sequence ID" value="KFI47083.1"/>
    <property type="molecule type" value="Genomic_DNA"/>
</dbReference>
<sequence>MTEKTEAQAEEIQTEEQTAARKPDGVLTRKFGAKTFIAEIFFNHGSKDTFQDKLLKAIRSEKTE</sequence>
<dbReference type="AlphaFoldDB" id="A0A086ZKN3"/>
<dbReference type="Proteomes" id="UP000029093">
    <property type="component" value="Unassembled WGS sequence"/>
</dbReference>
<organism evidence="2 3">
    <name type="scientific">Bifidobacterium boum</name>
    <dbReference type="NCBI Taxonomy" id="78343"/>
    <lineage>
        <taxon>Bacteria</taxon>
        <taxon>Bacillati</taxon>
        <taxon>Actinomycetota</taxon>
        <taxon>Actinomycetes</taxon>
        <taxon>Bifidobacteriales</taxon>
        <taxon>Bifidobacteriaceae</taxon>
        <taxon>Bifidobacterium</taxon>
    </lineage>
</organism>
<reference evidence="2 3" key="1">
    <citation type="submission" date="2014-03" db="EMBL/GenBank/DDBJ databases">
        <title>Genomics of Bifidobacteria.</title>
        <authorList>
            <person name="Ventura M."/>
            <person name="Milani C."/>
            <person name="Lugli G.A."/>
        </authorList>
    </citation>
    <scope>NUCLEOTIDE SEQUENCE [LARGE SCALE GENOMIC DNA]</scope>
    <source>
        <strain evidence="2 3">LMG 10736</strain>
    </source>
</reference>
<accession>A0A086ZKN3</accession>
<comment type="caution">
    <text evidence="2">The sequence shown here is derived from an EMBL/GenBank/DDBJ whole genome shotgun (WGS) entry which is preliminary data.</text>
</comment>
<evidence type="ECO:0000313" key="3">
    <source>
        <dbReference type="Proteomes" id="UP000029093"/>
    </source>
</evidence>
<keyword evidence="3" id="KW-1185">Reference proteome</keyword>
<dbReference type="InterPro" id="IPR026990">
    <property type="entry name" value="TnpW"/>
</dbReference>